<dbReference type="NCBIfam" id="TIGR01451">
    <property type="entry name" value="B_ant_repeat"/>
    <property type="match status" value="1"/>
</dbReference>
<dbReference type="Gene3D" id="2.60.40.1170">
    <property type="entry name" value="Mu homology domain, subdomain B"/>
    <property type="match status" value="1"/>
</dbReference>
<dbReference type="InterPro" id="IPR047589">
    <property type="entry name" value="DUF11_rpt"/>
</dbReference>
<keyword evidence="1" id="KW-0812">Transmembrane</keyword>
<gene>
    <name evidence="2" type="ORF">A2117_00795</name>
</gene>
<name>A0A1G2QNP9_9BACT</name>
<comment type="caution">
    <text evidence="2">The sequence shown here is derived from an EMBL/GenBank/DDBJ whole genome shotgun (WGS) entry which is preliminary data.</text>
</comment>
<organism evidence="2 3">
    <name type="scientific">Candidatus Wildermuthbacteria bacterium GWA2_46_15</name>
    <dbReference type="NCBI Taxonomy" id="1802443"/>
    <lineage>
        <taxon>Bacteria</taxon>
        <taxon>Candidatus Wildermuthiibacteriota</taxon>
    </lineage>
</organism>
<accession>A0A1G2QNP9</accession>
<keyword evidence="1" id="KW-0472">Membrane</keyword>
<sequence length="549" mass="61591">MGKKFIYSILAFVLILAAFGFWYFQRNIFSKEVLKLDILGPDTVEVGQKVDYTLKYKNNGEITLTNAKLTFEYPEESLVEEGKRRFEKSLNDIYPGEEKTMTLSARILGQENELKIAKAWLEFQPKNLKARYEVLTSMTSVIKFSPLTFDLDLSSRVETDKDFSFSLNYFSNIDYPLSQLRVKIEYPPGFEFVDSTPQALEKNEWLVASLNKAQGGRIKVSGRIKGDVGEQKVFKANLGLWQEGNFVLLKEATKGVEIIKPTIYLSQLVNSSPDYSASAGDSLHYEIFFKNIGGSSFENLFLVVGLDGNFFDLNSLRAPETTNYHQGDNSLIWDWKKNPQLRFLGEGEEGKAEFWINLKDELPITEANNKNLVLKDSVSLSPAREEFTVKVNSKLVLEQKGYFSEGTFNNSGFYPPKIDQRTTFTAVWGLKNFYNDLRNVKIKAVLPPGTSLTGQLLPRESNFLFDSQSREIVWEIGEVSAGSTGPSLSFQVALTPNSSQIGSPAEIVGLVTVFGDDAWTQETITGTAPSLDTNSLSDANFIRGQGIVQ</sequence>
<evidence type="ECO:0000313" key="2">
    <source>
        <dbReference type="EMBL" id="OHA61719.1"/>
    </source>
</evidence>
<protein>
    <recommendedName>
        <fullName evidence="4">DUF11 domain-containing protein</fullName>
    </recommendedName>
</protein>
<evidence type="ECO:0008006" key="4">
    <source>
        <dbReference type="Google" id="ProtNLM"/>
    </source>
</evidence>
<proteinExistence type="predicted"/>
<dbReference type="Gene3D" id="2.60.40.10">
    <property type="entry name" value="Immunoglobulins"/>
    <property type="match status" value="1"/>
</dbReference>
<feature type="transmembrane region" description="Helical" evidence="1">
    <location>
        <begin position="5"/>
        <end position="24"/>
    </location>
</feature>
<reference evidence="2 3" key="1">
    <citation type="journal article" date="2016" name="Nat. Commun.">
        <title>Thousands of microbial genomes shed light on interconnected biogeochemical processes in an aquifer system.</title>
        <authorList>
            <person name="Anantharaman K."/>
            <person name="Brown C.T."/>
            <person name="Hug L.A."/>
            <person name="Sharon I."/>
            <person name="Castelle C.J."/>
            <person name="Probst A.J."/>
            <person name="Thomas B.C."/>
            <person name="Singh A."/>
            <person name="Wilkins M.J."/>
            <person name="Karaoz U."/>
            <person name="Brodie E.L."/>
            <person name="Williams K.H."/>
            <person name="Hubbard S.S."/>
            <person name="Banfield J.F."/>
        </authorList>
    </citation>
    <scope>NUCLEOTIDE SEQUENCE [LARGE SCALE GENOMIC DNA]</scope>
</reference>
<keyword evidence="1" id="KW-1133">Transmembrane helix</keyword>
<dbReference type="STRING" id="1802443.A2117_00795"/>
<dbReference type="AlphaFoldDB" id="A0A1G2QNP9"/>
<dbReference type="InterPro" id="IPR013783">
    <property type="entry name" value="Ig-like_fold"/>
</dbReference>
<evidence type="ECO:0000313" key="3">
    <source>
        <dbReference type="Proteomes" id="UP000179245"/>
    </source>
</evidence>
<dbReference type="Proteomes" id="UP000179245">
    <property type="component" value="Unassembled WGS sequence"/>
</dbReference>
<dbReference type="EMBL" id="MHTO01000028">
    <property type="protein sequence ID" value="OHA61719.1"/>
    <property type="molecule type" value="Genomic_DNA"/>
</dbReference>
<evidence type="ECO:0000256" key="1">
    <source>
        <dbReference type="SAM" id="Phobius"/>
    </source>
</evidence>